<proteinExistence type="predicted"/>
<dbReference type="EMBL" id="LAZR01008407">
    <property type="protein sequence ID" value="KKM78954.1"/>
    <property type="molecule type" value="Genomic_DNA"/>
</dbReference>
<organism evidence="1">
    <name type="scientific">marine sediment metagenome</name>
    <dbReference type="NCBI Taxonomy" id="412755"/>
    <lineage>
        <taxon>unclassified sequences</taxon>
        <taxon>metagenomes</taxon>
        <taxon>ecological metagenomes</taxon>
    </lineage>
</organism>
<comment type="caution">
    <text evidence="1">The sequence shown here is derived from an EMBL/GenBank/DDBJ whole genome shotgun (WGS) entry which is preliminary data.</text>
</comment>
<evidence type="ECO:0000313" key="1">
    <source>
        <dbReference type="EMBL" id="KKM78954.1"/>
    </source>
</evidence>
<gene>
    <name evidence="1" type="ORF">LCGC14_1354840</name>
</gene>
<accession>A0A0F9K9T2</accession>
<dbReference type="AlphaFoldDB" id="A0A0F9K9T2"/>
<reference evidence="1" key="1">
    <citation type="journal article" date="2015" name="Nature">
        <title>Complex archaea that bridge the gap between prokaryotes and eukaryotes.</title>
        <authorList>
            <person name="Spang A."/>
            <person name="Saw J.H."/>
            <person name="Jorgensen S.L."/>
            <person name="Zaremba-Niedzwiedzka K."/>
            <person name="Martijn J."/>
            <person name="Lind A.E."/>
            <person name="van Eijk R."/>
            <person name="Schleper C."/>
            <person name="Guy L."/>
            <person name="Ettema T.J."/>
        </authorList>
    </citation>
    <scope>NUCLEOTIDE SEQUENCE</scope>
</reference>
<protein>
    <submittedName>
        <fullName evidence="1">Uncharacterized protein</fullName>
    </submittedName>
</protein>
<sequence length="129" mass="15123">MYKGLMIYSTPLNFRRENKTYAGKSVPKENFKIWLRHYNELTTWNEFLGLVGRNNGLIPYSSFLGQSFNFNQLKKLNRNEIILFRNQLRAEALEIDCSEFHDSVIQRDSRTSQIQLNNSGLASIARILF</sequence>
<name>A0A0F9K9T2_9ZZZZ</name>